<evidence type="ECO:0000256" key="4">
    <source>
        <dbReference type="ARBA" id="ARBA00022722"/>
    </source>
</evidence>
<keyword evidence="8 11" id="KW-0378">Hydrolase</keyword>
<evidence type="ECO:0000313" key="13">
    <source>
        <dbReference type="EMBL" id="GGJ14277.1"/>
    </source>
</evidence>
<evidence type="ECO:0000256" key="2">
    <source>
        <dbReference type="ARBA" id="ARBA00022517"/>
    </source>
</evidence>
<comment type="caution">
    <text evidence="13">The sequence shown here is derived from an EMBL/GenBank/DDBJ whole genome shotgun (WGS) entry which is preliminary data.</text>
</comment>
<keyword evidence="9" id="KW-0460">Magnesium</keyword>
<evidence type="ECO:0000313" key="14">
    <source>
        <dbReference type="Proteomes" id="UP000637695"/>
    </source>
</evidence>
<dbReference type="EC" id="3.1.26.8" evidence="11"/>
<evidence type="ECO:0000256" key="10">
    <source>
        <dbReference type="ARBA" id="ARBA00022884"/>
    </source>
</evidence>
<name>A0A917NQ33_9BACL</name>
<dbReference type="GO" id="GO:0005737">
    <property type="term" value="C:cytoplasm"/>
    <property type="evidence" value="ECO:0007669"/>
    <property type="project" value="UniProtKB-SubCell"/>
</dbReference>
<organism evidence="13 14">
    <name type="scientific">Alicyclobacillus cellulosilyticus</name>
    <dbReference type="NCBI Taxonomy" id="1003997"/>
    <lineage>
        <taxon>Bacteria</taxon>
        <taxon>Bacillati</taxon>
        <taxon>Bacillota</taxon>
        <taxon>Bacilli</taxon>
        <taxon>Bacillales</taxon>
        <taxon>Alicyclobacillaceae</taxon>
        <taxon>Alicyclobacillus</taxon>
    </lineage>
</organism>
<feature type="domain" description="Toprim" evidence="12">
    <location>
        <begin position="12"/>
        <end position="95"/>
    </location>
</feature>
<keyword evidence="10 11" id="KW-0694">RNA-binding</keyword>
<dbReference type="InterPro" id="IPR006171">
    <property type="entry name" value="TOPRIM_dom"/>
</dbReference>
<dbReference type="InterPro" id="IPR025156">
    <property type="entry name" value="RNase_M5_C"/>
</dbReference>
<reference evidence="13" key="2">
    <citation type="submission" date="2020-09" db="EMBL/GenBank/DDBJ databases">
        <authorList>
            <person name="Sun Q."/>
            <person name="Ohkuma M."/>
        </authorList>
    </citation>
    <scope>NUCLEOTIDE SEQUENCE</scope>
    <source>
        <strain evidence="13">JCM 18487</strain>
    </source>
</reference>
<comment type="subcellular location">
    <subcellularLocation>
        <location evidence="11">Cytoplasm</location>
    </subcellularLocation>
</comment>
<dbReference type="PANTHER" id="PTHR39156:SF1">
    <property type="entry name" value="RIBONUCLEASE M5"/>
    <property type="match status" value="1"/>
</dbReference>
<keyword evidence="4 11" id="KW-0540">Nuclease</keyword>
<keyword evidence="14" id="KW-1185">Reference proteome</keyword>
<dbReference type="Pfam" id="PF13331">
    <property type="entry name" value="DUF4093"/>
    <property type="match status" value="1"/>
</dbReference>
<evidence type="ECO:0000256" key="11">
    <source>
        <dbReference type="HAMAP-Rule" id="MF_01469"/>
    </source>
</evidence>
<dbReference type="Proteomes" id="UP000637695">
    <property type="component" value="Unassembled WGS sequence"/>
</dbReference>
<dbReference type="RefSeq" id="WP_188883472.1">
    <property type="nucleotide sequence ID" value="NZ_BMOY01000067.1"/>
</dbReference>
<dbReference type="Gene3D" id="3.40.1360.10">
    <property type="match status" value="1"/>
</dbReference>
<evidence type="ECO:0000256" key="3">
    <source>
        <dbReference type="ARBA" id="ARBA00022552"/>
    </source>
</evidence>
<gene>
    <name evidence="11 13" type="primary">rnmV</name>
    <name evidence="13" type="ORF">GCM10010885_24460</name>
</gene>
<evidence type="ECO:0000259" key="12">
    <source>
        <dbReference type="PROSITE" id="PS50880"/>
    </source>
</evidence>
<keyword evidence="6 11" id="KW-0699">rRNA-binding</keyword>
<comment type="similarity">
    <text evidence="11">Belongs to the ribonuclease M5 family.</text>
</comment>
<evidence type="ECO:0000256" key="5">
    <source>
        <dbReference type="ARBA" id="ARBA00022723"/>
    </source>
</evidence>
<dbReference type="GO" id="GO:0006364">
    <property type="term" value="P:rRNA processing"/>
    <property type="evidence" value="ECO:0007669"/>
    <property type="project" value="UniProtKB-UniRule"/>
</dbReference>
<evidence type="ECO:0000256" key="7">
    <source>
        <dbReference type="ARBA" id="ARBA00022759"/>
    </source>
</evidence>
<dbReference type="HAMAP" id="MF_01469">
    <property type="entry name" value="RNase_M5"/>
    <property type="match status" value="1"/>
</dbReference>
<evidence type="ECO:0000256" key="8">
    <source>
        <dbReference type="ARBA" id="ARBA00022801"/>
    </source>
</evidence>
<protein>
    <recommendedName>
        <fullName evidence="11">Ribonuclease M5</fullName>
        <ecNumber evidence="11">3.1.26.8</ecNumber>
    </recommendedName>
    <alternativeName>
        <fullName evidence="11">RNase M5</fullName>
    </alternativeName>
    <alternativeName>
        <fullName evidence="11">Ribosomal RNA terminal maturase M5</fullName>
    </alternativeName>
</protein>
<dbReference type="GO" id="GO:0043822">
    <property type="term" value="F:ribonuclease M5 activity"/>
    <property type="evidence" value="ECO:0007669"/>
    <property type="project" value="UniProtKB-UniRule"/>
</dbReference>
<keyword evidence="5" id="KW-0479">Metal-binding</keyword>
<keyword evidence="7 11" id="KW-0255">Endonuclease</keyword>
<dbReference type="GO" id="GO:0019843">
    <property type="term" value="F:rRNA binding"/>
    <property type="evidence" value="ECO:0007669"/>
    <property type="project" value="UniProtKB-KW"/>
</dbReference>
<evidence type="ECO:0000256" key="9">
    <source>
        <dbReference type="ARBA" id="ARBA00022842"/>
    </source>
</evidence>
<dbReference type="Pfam" id="PF01751">
    <property type="entry name" value="Toprim"/>
    <property type="match status" value="1"/>
</dbReference>
<keyword evidence="2 11" id="KW-0690">Ribosome biogenesis</keyword>
<evidence type="ECO:0000256" key="1">
    <source>
        <dbReference type="ARBA" id="ARBA00022490"/>
    </source>
</evidence>
<dbReference type="GO" id="GO:0046872">
    <property type="term" value="F:metal ion binding"/>
    <property type="evidence" value="ECO:0007669"/>
    <property type="project" value="UniProtKB-KW"/>
</dbReference>
<proteinExistence type="inferred from homology"/>
<comment type="function">
    <text evidence="11">Required for correct processing of both the 5' and 3' ends of 5S rRNA precursor. Cleaves both sides of a double-stranded region yielding mature 5S rRNA in one step.</text>
</comment>
<dbReference type="PROSITE" id="PS50880">
    <property type="entry name" value="TOPRIM"/>
    <property type="match status" value="1"/>
</dbReference>
<evidence type="ECO:0000256" key="6">
    <source>
        <dbReference type="ARBA" id="ARBA00022730"/>
    </source>
</evidence>
<sequence length="193" mass="20439">MNGGNAARPRIAELVVVEGLHDKQAVQRAVDADVWVLGGERIPRHVIQELRRAAAVRGIIVLTDPDGPGERIRRRLDGLIPGCRHAFVPRSRAVSARGVGIEHADPAVIRAALVRAGSRPEADAAAPRFTLADLAAAGLVAGPHAAARRRAVGEWLGIGYGNAKAFVHKLNALGVGREEWDAAVRRALAEDGP</sequence>
<dbReference type="EMBL" id="BMOY01000067">
    <property type="protein sequence ID" value="GGJ14277.1"/>
    <property type="molecule type" value="Genomic_DNA"/>
</dbReference>
<dbReference type="InterPro" id="IPR004466">
    <property type="entry name" value="RNase_M5"/>
</dbReference>
<accession>A0A917NQ33</accession>
<dbReference type="SMART" id="SM00493">
    <property type="entry name" value="TOPRIM"/>
    <property type="match status" value="1"/>
</dbReference>
<keyword evidence="3 11" id="KW-0698">rRNA processing</keyword>
<dbReference type="SUPFAM" id="SSF110455">
    <property type="entry name" value="Toprim domain"/>
    <property type="match status" value="1"/>
</dbReference>
<reference evidence="13" key="1">
    <citation type="journal article" date="2014" name="Int. J. Syst. Evol. Microbiol.">
        <title>Complete genome sequence of Corynebacterium casei LMG S-19264T (=DSM 44701T), isolated from a smear-ripened cheese.</title>
        <authorList>
            <consortium name="US DOE Joint Genome Institute (JGI-PGF)"/>
            <person name="Walter F."/>
            <person name="Albersmeier A."/>
            <person name="Kalinowski J."/>
            <person name="Ruckert C."/>
        </authorList>
    </citation>
    <scope>NUCLEOTIDE SEQUENCE</scope>
    <source>
        <strain evidence="13">JCM 18487</strain>
    </source>
</reference>
<comment type="catalytic activity">
    <reaction evidence="11">
        <text>Endonucleolytic cleavage of RNA, removing 21 and 42 nucleotides, respectively, from the 5'- and 3'-termini of a 5S-rRNA precursor.</text>
        <dbReference type="EC" id="3.1.26.8"/>
    </reaction>
</comment>
<dbReference type="AlphaFoldDB" id="A0A917NQ33"/>
<dbReference type="PANTHER" id="PTHR39156">
    <property type="entry name" value="RIBONUCLEASE M5"/>
    <property type="match status" value="1"/>
</dbReference>
<keyword evidence="1 11" id="KW-0963">Cytoplasm</keyword>